<dbReference type="OrthoDB" id="9792915at2"/>
<proteinExistence type="predicted"/>
<organism evidence="5 6">
    <name type="scientific">Pirellulimonas nuda</name>
    <dbReference type="NCBI Taxonomy" id="2528009"/>
    <lineage>
        <taxon>Bacteria</taxon>
        <taxon>Pseudomonadati</taxon>
        <taxon>Planctomycetota</taxon>
        <taxon>Planctomycetia</taxon>
        <taxon>Pirellulales</taxon>
        <taxon>Lacipirellulaceae</taxon>
        <taxon>Pirellulimonas</taxon>
    </lineage>
</organism>
<feature type="region of interest" description="Disordered" evidence="3">
    <location>
        <begin position="31"/>
        <end position="53"/>
    </location>
</feature>
<feature type="domain" description="SUI1" evidence="4">
    <location>
        <begin position="51"/>
        <end position="111"/>
    </location>
</feature>
<dbReference type="RefSeq" id="WP_145286749.1">
    <property type="nucleotide sequence ID" value="NZ_CP036291.1"/>
</dbReference>
<keyword evidence="1" id="KW-0810">Translation regulation</keyword>
<dbReference type="PIRSF" id="PIRSF037511">
    <property type="entry name" value="Transl_init_SUI1_pro"/>
    <property type="match status" value="1"/>
</dbReference>
<evidence type="ECO:0000259" key="4">
    <source>
        <dbReference type="PROSITE" id="PS50296"/>
    </source>
</evidence>
<sequence>MPGLFDGTPLERPVVCDRCGLEQRECRCAPETVAPQGSPAPADQSPRVRRERRRGKWATIVSGLRAEPPELKRLLSRFRTSLGAGGGISDGELVLQGDHRDAVVDCLLAMGYRAKAAGG</sequence>
<dbReference type="AlphaFoldDB" id="A0A518DDZ1"/>
<evidence type="ECO:0000256" key="3">
    <source>
        <dbReference type="SAM" id="MobiDB-lite"/>
    </source>
</evidence>
<reference evidence="5 6" key="1">
    <citation type="submission" date="2019-02" db="EMBL/GenBank/DDBJ databases">
        <title>Deep-cultivation of Planctomycetes and their phenomic and genomic characterization uncovers novel biology.</title>
        <authorList>
            <person name="Wiegand S."/>
            <person name="Jogler M."/>
            <person name="Boedeker C."/>
            <person name="Pinto D."/>
            <person name="Vollmers J."/>
            <person name="Rivas-Marin E."/>
            <person name="Kohn T."/>
            <person name="Peeters S.H."/>
            <person name="Heuer A."/>
            <person name="Rast P."/>
            <person name="Oberbeckmann S."/>
            <person name="Bunk B."/>
            <person name="Jeske O."/>
            <person name="Meyerdierks A."/>
            <person name="Storesund J.E."/>
            <person name="Kallscheuer N."/>
            <person name="Luecker S."/>
            <person name="Lage O.M."/>
            <person name="Pohl T."/>
            <person name="Merkel B.J."/>
            <person name="Hornburger P."/>
            <person name="Mueller R.-W."/>
            <person name="Bruemmer F."/>
            <person name="Labrenz M."/>
            <person name="Spormann A.M."/>
            <person name="Op den Camp H."/>
            <person name="Overmann J."/>
            <person name="Amann R."/>
            <person name="Jetten M.S.M."/>
            <person name="Mascher T."/>
            <person name="Medema M.H."/>
            <person name="Devos D.P."/>
            <person name="Kaster A.-K."/>
            <person name="Ovreas L."/>
            <person name="Rohde M."/>
            <person name="Galperin M.Y."/>
            <person name="Jogler C."/>
        </authorList>
    </citation>
    <scope>NUCLEOTIDE SEQUENCE [LARGE SCALE GENOMIC DNA]</scope>
    <source>
        <strain evidence="5 6">Pla175</strain>
    </source>
</reference>
<evidence type="ECO:0000313" key="6">
    <source>
        <dbReference type="Proteomes" id="UP000317429"/>
    </source>
</evidence>
<dbReference type="InterPro" id="IPR005872">
    <property type="entry name" value="SUI1_arc_bac"/>
</dbReference>
<dbReference type="GO" id="GO:0006417">
    <property type="term" value="P:regulation of translation"/>
    <property type="evidence" value="ECO:0007669"/>
    <property type="project" value="UniProtKB-KW"/>
</dbReference>
<dbReference type="SUPFAM" id="SSF55159">
    <property type="entry name" value="eIF1-like"/>
    <property type="match status" value="1"/>
</dbReference>
<dbReference type="Gene3D" id="3.30.780.10">
    <property type="entry name" value="SUI1-like domain"/>
    <property type="match status" value="1"/>
</dbReference>
<dbReference type="InterPro" id="IPR036877">
    <property type="entry name" value="SUI1_dom_sf"/>
</dbReference>
<dbReference type="KEGG" id="pnd:Pla175_30930"/>
<dbReference type="PROSITE" id="PS50296">
    <property type="entry name" value="SUI1"/>
    <property type="match status" value="1"/>
</dbReference>
<dbReference type="GO" id="GO:0003743">
    <property type="term" value="F:translation initiation factor activity"/>
    <property type="evidence" value="ECO:0007669"/>
    <property type="project" value="UniProtKB-KW"/>
</dbReference>
<evidence type="ECO:0000256" key="1">
    <source>
        <dbReference type="ARBA" id="ARBA00022845"/>
    </source>
</evidence>
<dbReference type="InterPro" id="IPR001950">
    <property type="entry name" value="SUI1"/>
</dbReference>
<evidence type="ECO:0000256" key="2">
    <source>
        <dbReference type="ARBA" id="ARBA00022917"/>
    </source>
</evidence>
<dbReference type="EMBL" id="CP036291">
    <property type="protein sequence ID" value="QDU89698.1"/>
    <property type="molecule type" value="Genomic_DNA"/>
</dbReference>
<keyword evidence="5" id="KW-0396">Initiation factor</keyword>
<accession>A0A518DDZ1</accession>
<keyword evidence="6" id="KW-1185">Reference proteome</keyword>
<dbReference type="Proteomes" id="UP000317429">
    <property type="component" value="Chromosome"/>
</dbReference>
<dbReference type="CDD" id="cd11567">
    <property type="entry name" value="YciH_like"/>
    <property type="match status" value="1"/>
</dbReference>
<keyword evidence="2" id="KW-0648">Protein biosynthesis</keyword>
<dbReference type="Pfam" id="PF01253">
    <property type="entry name" value="SUI1"/>
    <property type="match status" value="1"/>
</dbReference>
<evidence type="ECO:0000313" key="5">
    <source>
        <dbReference type="EMBL" id="QDU89698.1"/>
    </source>
</evidence>
<protein>
    <submittedName>
        <fullName evidence="5">Translation initiation factor Sui1</fullName>
    </submittedName>
</protein>
<gene>
    <name evidence="5" type="ORF">Pla175_30930</name>
</gene>
<name>A0A518DDZ1_9BACT</name>